<gene>
    <name evidence="1" type="ORF">ACFQ03_14850</name>
</gene>
<evidence type="ECO:0000313" key="1">
    <source>
        <dbReference type="EMBL" id="MFD0870431.1"/>
    </source>
</evidence>
<reference evidence="2" key="1">
    <citation type="journal article" date="2019" name="Int. J. Syst. Evol. Microbiol.">
        <title>The Global Catalogue of Microorganisms (GCM) 10K type strain sequencing project: providing services to taxonomists for standard genome sequencing and annotation.</title>
        <authorList>
            <consortium name="The Broad Institute Genomics Platform"/>
            <consortium name="The Broad Institute Genome Sequencing Center for Infectious Disease"/>
            <person name="Wu L."/>
            <person name="Ma J."/>
        </authorList>
    </citation>
    <scope>NUCLEOTIDE SEQUENCE [LARGE SCALE GENOMIC DNA]</scope>
    <source>
        <strain evidence="2">CCUG 57263</strain>
    </source>
</reference>
<dbReference type="EMBL" id="JBHTIU010000047">
    <property type="protein sequence ID" value="MFD0870431.1"/>
    <property type="molecule type" value="Genomic_DNA"/>
</dbReference>
<sequence length="201" mass="23526">MISKILFKIDSKEFNNRYGVPLDMNSIRQEVCSLRNNKIITRRIIGSGIDFAESIFDQKNIAEVILSNIEIQFALYQFYVFYSAVENKEDRSKEKLTCEICYPKEDSKLSDLTLSNLLSIFDSLVVVYKEDKTIVVARLSSLESQMKIYNIYRRLYEESLLNPFILTFITENKWDKLEDVSSSIYQYQPCEDDINAIVLMK</sequence>
<accession>A0ABW3DBS3</accession>
<dbReference type="Proteomes" id="UP001597120">
    <property type="component" value="Unassembled WGS sequence"/>
</dbReference>
<comment type="caution">
    <text evidence="1">The sequence shown here is derived from an EMBL/GenBank/DDBJ whole genome shotgun (WGS) entry which is preliminary data.</text>
</comment>
<name>A0ABW3DBS3_9BACL</name>
<dbReference type="RefSeq" id="WP_379289090.1">
    <property type="nucleotide sequence ID" value="NZ_JBHTIU010000047.1"/>
</dbReference>
<evidence type="ECO:0000313" key="2">
    <source>
        <dbReference type="Proteomes" id="UP001597120"/>
    </source>
</evidence>
<protein>
    <submittedName>
        <fullName evidence="1">Uncharacterized protein</fullName>
    </submittedName>
</protein>
<organism evidence="1 2">
    <name type="scientific">Paenibacillus residui</name>
    <dbReference type="NCBI Taxonomy" id="629724"/>
    <lineage>
        <taxon>Bacteria</taxon>
        <taxon>Bacillati</taxon>
        <taxon>Bacillota</taxon>
        <taxon>Bacilli</taxon>
        <taxon>Bacillales</taxon>
        <taxon>Paenibacillaceae</taxon>
        <taxon>Paenibacillus</taxon>
    </lineage>
</organism>
<proteinExistence type="predicted"/>
<keyword evidence="2" id="KW-1185">Reference proteome</keyword>